<gene>
    <name evidence="1" type="ORF">L1967_15590</name>
</gene>
<dbReference type="Proteomes" id="UP001139521">
    <property type="component" value="Unassembled WGS sequence"/>
</dbReference>
<dbReference type="PANTHER" id="PTHR43428:SF1">
    <property type="entry name" value="ARSENATE REDUCTASE"/>
    <property type="match status" value="1"/>
</dbReference>
<name>A0A9X1ZV11_9FLAO</name>
<dbReference type="SUPFAM" id="SSF52788">
    <property type="entry name" value="Phosphotyrosine protein phosphatases I"/>
    <property type="match status" value="1"/>
</dbReference>
<reference evidence="1" key="1">
    <citation type="submission" date="2022-01" db="EMBL/GenBank/DDBJ databases">
        <title>Genome sequencing of Zunongwangia sp. M21534 genome.</title>
        <authorList>
            <person name="Chen Y."/>
            <person name="Dong C."/>
            <person name="Shao Z."/>
        </authorList>
    </citation>
    <scope>NUCLEOTIDE SEQUENCE</scope>
    <source>
        <strain evidence="1">MCCC M21534</strain>
    </source>
</reference>
<comment type="caution">
    <text evidence="1">The sequence shown here is derived from an EMBL/GenBank/DDBJ whole genome shotgun (WGS) entry which is preliminary data.</text>
</comment>
<dbReference type="RefSeq" id="WP_249602430.1">
    <property type="nucleotide sequence ID" value="NZ_JAKHSK010000025.1"/>
</dbReference>
<accession>A0A9X1ZV11</accession>
<dbReference type="AlphaFoldDB" id="A0A9X1ZV11"/>
<dbReference type="EMBL" id="JAKHSK010000025">
    <property type="protein sequence ID" value="MCL6219715.1"/>
    <property type="molecule type" value="Genomic_DNA"/>
</dbReference>
<dbReference type="InterPro" id="IPR036196">
    <property type="entry name" value="Ptyr_pPase_sf"/>
</dbReference>
<proteinExistence type="predicted"/>
<evidence type="ECO:0000313" key="1">
    <source>
        <dbReference type="EMBL" id="MCL6219715.1"/>
    </source>
</evidence>
<dbReference type="PANTHER" id="PTHR43428">
    <property type="entry name" value="ARSENATE REDUCTASE"/>
    <property type="match status" value="1"/>
</dbReference>
<sequence length="207" mass="23296">MYNAIQKFIASLDTTAISEDRKKALNVFVSFLTEKLQKREPINLNFICTHNSRRSHFSQIWAQTISEFLGIKSIKSYSGGTEATAVYPSVLKAFQSVGFAVGQLSENENPVSFLKFAEDTLPILCFSKLYDHPFNPKKNFVAVMTCSQANEACPFVPGAEARISFTFEDPKISDGTPQELEKYQEKSKEIATDLLYVFSKAKELSNY</sequence>
<protein>
    <submittedName>
        <fullName evidence="1">Protein-tyrosine-phosphatase</fullName>
    </submittedName>
</protein>
<dbReference type="Gene3D" id="3.40.50.2300">
    <property type="match status" value="1"/>
</dbReference>
<organism evidence="1 2">
    <name type="scientific">Zunongwangia pacifica</name>
    <dbReference type="NCBI Taxonomy" id="2911062"/>
    <lineage>
        <taxon>Bacteria</taxon>
        <taxon>Pseudomonadati</taxon>
        <taxon>Bacteroidota</taxon>
        <taxon>Flavobacteriia</taxon>
        <taxon>Flavobacteriales</taxon>
        <taxon>Flavobacteriaceae</taxon>
        <taxon>Zunongwangia</taxon>
    </lineage>
</organism>
<evidence type="ECO:0000313" key="2">
    <source>
        <dbReference type="Proteomes" id="UP001139521"/>
    </source>
</evidence>
<keyword evidence="2" id="KW-1185">Reference proteome</keyword>